<protein>
    <submittedName>
        <fullName evidence="2">NAD(+)--dinitrogen-reductase ADP-D-ribosyltransferase</fullName>
        <ecNumber evidence="2">2.4.2.37</ecNumber>
    </submittedName>
</protein>
<sequence>MLVENSLGEQRPARSPAANPGSNLTGIPSGLLISAEFHAFPMPLHIAGVRDGHPALFQKLSLVREQCEAGQVFQAYMEEIFAGGHDRTKGRRFRASYLRLLKGWGYDSNSPEGAVMKGWVESRFGIAPNFHRQVIGRVGDAAWIQYMTDKMSGRFDNNAIWLQLDLLFEFAQWSARRFLAAGQRHLRLFRGTNDFAEHPILWKAGARQGVIRLNNLVSFSSDRDVASAFGDCILEVEVPLVKLLFFKGLLPCRALQAESEYLVIGGEYTAHMYYY</sequence>
<gene>
    <name evidence="2" type="primary">draT</name>
    <name evidence="3" type="ORF">AFERRI_10346</name>
    <name evidence="2" type="ORF">AFERRI_400067</name>
</gene>
<dbReference type="GO" id="GO:0030701">
    <property type="term" value="F:NAD+-dinitrogen-reductase ADP-D-ribosyltransferase activity"/>
    <property type="evidence" value="ECO:0007669"/>
    <property type="project" value="UniProtKB-EC"/>
</dbReference>
<evidence type="ECO:0000313" key="3">
    <source>
        <dbReference type="EMBL" id="SMH64313.1"/>
    </source>
</evidence>
<dbReference type="GO" id="GO:0009399">
    <property type="term" value="P:nitrogen fixation"/>
    <property type="evidence" value="ECO:0007669"/>
    <property type="project" value="InterPro"/>
</dbReference>
<evidence type="ECO:0000313" key="2">
    <source>
        <dbReference type="EMBL" id="CDQ10286.1"/>
    </source>
</evidence>
<proteinExistence type="predicted"/>
<name>A0A060UPS4_9PROT</name>
<keyword evidence="2" id="KW-0808">Transferase</keyword>
<keyword evidence="4" id="KW-1185">Reference proteome</keyword>
<dbReference type="EC" id="2.4.2.37" evidence="2"/>
<evidence type="ECO:0000256" key="1">
    <source>
        <dbReference type="SAM" id="MobiDB-lite"/>
    </source>
</evidence>
<feature type="region of interest" description="Disordered" evidence="1">
    <location>
        <begin position="1"/>
        <end position="22"/>
    </location>
</feature>
<reference evidence="2" key="2">
    <citation type="submission" date="2014-07" db="EMBL/GenBank/DDBJ databases">
        <title>Initial genome analysis of the psychrotolerant acidophile Acidithiobacillus ferrivorans CF27: insights into iron and sulfur oxidation pathways and into biofilm formation.</title>
        <authorList>
            <person name="Talla E."/>
            <person name="Hedrich S."/>
            <person name="Mangenot S."/>
            <person name="Ji B."/>
            <person name="Johnson D.B."/>
            <person name="Barbe V."/>
            <person name="Bonnefoy V."/>
        </authorList>
    </citation>
    <scope>NUCLEOTIDE SEQUENCE [LARGE SCALE GENOMIC DNA]</scope>
    <source>
        <strain evidence="2">CF27</strain>
    </source>
</reference>
<dbReference type="InterPro" id="IPR009953">
    <property type="entry name" value="DRA_trans"/>
</dbReference>
<dbReference type="EMBL" id="CCCS020000035">
    <property type="protein sequence ID" value="CDQ10286.1"/>
    <property type="molecule type" value="Genomic_DNA"/>
</dbReference>
<keyword evidence="2" id="KW-0328">Glycosyltransferase</keyword>
<reference evidence="3 4" key="3">
    <citation type="submission" date="2017-03" db="EMBL/GenBank/DDBJ databases">
        <authorList>
            <person name="Regsiter A."/>
            <person name="William W."/>
        </authorList>
    </citation>
    <scope>NUCLEOTIDE SEQUENCE [LARGE SCALE GENOMIC DNA]</scope>
    <source>
        <strain evidence="3">PRJEB5721</strain>
    </source>
</reference>
<dbReference type="AlphaFoldDB" id="A0A060UPS4"/>
<organism evidence="2">
    <name type="scientific">Acidithiobacillus ferrivorans</name>
    <dbReference type="NCBI Taxonomy" id="160808"/>
    <lineage>
        <taxon>Bacteria</taxon>
        <taxon>Pseudomonadati</taxon>
        <taxon>Pseudomonadota</taxon>
        <taxon>Acidithiobacillia</taxon>
        <taxon>Acidithiobacillales</taxon>
        <taxon>Acidithiobacillaceae</taxon>
        <taxon>Acidithiobacillus</taxon>
    </lineage>
</organism>
<evidence type="ECO:0000313" key="4">
    <source>
        <dbReference type="Proteomes" id="UP000193925"/>
    </source>
</evidence>
<dbReference type="Pfam" id="PF07357">
    <property type="entry name" value="DRAT"/>
    <property type="match status" value="1"/>
</dbReference>
<accession>A0A060UPS4</accession>
<dbReference type="EMBL" id="LT841305">
    <property type="protein sequence ID" value="SMH64313.1"/>
    <property type="molecule type" value="Genomic_DNA"/>
</dbReference>
<reference evidence="2" key="1">
    <citation type="submission" date="2014-03" db="EMBL/GenBank/DDBJ databases">
        <authorList>
            <person name="Genoscope - CEA"/>
        </authorList>
    </citation>
    <scope>NUCLEOTIDE SEQUENCE [LARGE SCALE GENOMIC DNA]</scope>
    <source>
        <strain evidence="2">CF27</strain>
    </source>
</reference>
<dbReference type="Proteomes" id="UP000193925">
    <property type="component" value="Chromosome AFERRI"/>
</dbReference>